<dbReference type="PANTHER" id="PTHR45128">
    <property type="entry name" value="METHYLTRANSFERASE TYPE 11"/>
    <property type="match status" value="1"/>
</dbReference>
<evidence type="ECO:0000313" key="2">
    <source>
        <dbReference type="EMBL" id="KKR39649.1"/>
    </source>
</evidence>
<dbReference type="Gene3D" id="3.40.50.150">
    <property type="entry name" value="Vaccinia Virus protein VP39"/>
    <property type="match status" value="1"/>
</dbReference>
<dbReference type="InterPro" id="IPR025714">
    <property type="entry name" value="Methyltranfer_dom"/>
</dbReference>
<organism evidence="2 3">
    <name type="scientific">Candidatus Yanofskybacteria bacterium GW2011_GWE2_40_11</name>
    <dbReference type="NCBI Taxonomy" id="1619033"/>
    <lineage>
        <taxon>Bacteria</taxon>
        <taxon>Candidatus Yanofskyibacteriota</taxon>
    </lineage>
</organism>
<comment type="caution">
    <text evidence="2">The sequence shown here is derived from an EMBL/GenBank/DDBJ whole genome shotgun (WGS) entry which is preliminary data.</text>
</comment>
<name>A0A0G0QH24_9BACT</name>
<dbReference type="PANTHER" id="PTHR45128:SF1">
    <property type="entry name" value="S-ADENOSYLMETHIONINE-DEPENDENT METHYLTRANSFERASE RV2258C"/>
    <property type="match status" value="1"/>
</dbReference>
<evidence type="ECO:0000313" key="3">
    <source>
        <dbReference type="Proteomes" id="UP000034072"/>
    </source>
</evidence>
<feature type="domain" description="Methyltransferase" evidence="1">
    <location>
        <begin position="18"/>
        <end position="129"/>
    </location>
</feature>
<dbReference type="Proteomes" id="UP000034072">
    <property type="component" value="Unassembled WGS sequence"/>
</dbReference>
<dbReference type="InterPro" id="IPR029063">
    <property type="entry name" value="SAM-dependent_MTases_sf"/>
</dbReference>
<sequence length="176" mass="19119">MSELISPESIVPQLGIGEGMRIADFGCGSGHMTMELAKRVGKDGLISAIDVQTSALETVREKAQSLGLKNVSCIHADLEAVGGTDIDGETQDVIFISQALFQSKSKEAIITEGLRILKPMGMLVMIEWKKGSGGLGPPDELRTSEEDLKKLTEAVGFHFERNIEADRFHSGMIFRK</sequence>
<dbReference type="EMBL" id="LBXZ01000016">
    <property type="protein sequence ID" value="KKR39649.1"/>
    <property type="molecule type" value="Genomic_DNA"/>
</dbReference>
<dbReference type="InterPro" id="IPR053173">
    <property type="entry name" value="SAM-binding_MTase"/>
</dbReference>
<accession>A0A0G0QH24</accession>
<gene>
    <name evidence="2" type="ORF">UT75_C0016G0007</name>
</gene>
<dbReference type="AlphaFoldDB" id="A0A0G0QH24"/>
<dbReference type="Pfam" id="PF13847">
    <property type="entry name" value="Methyltransf_31"/>
    <property type="match status" value="1"/>
</dbReference>
<dbReference type="SUPFAM" id="SSF53335">
    <property type="entry name" value="S-adenosyl-L-methionine-dependent methyltransferases"/>
    <property type="match status" value="1"/>
</dbReference>
<dbReference type="CDD" id="cd02440">
    <property type="entry name" value="AdoMet_MTases"/>
    <property type="match status" value="1"/>
</dbReference>
<proteinExistence type="predicted"/>
<evidence type="ECO:0000259" key="1">
    <source>
        <dbReference type="Pfam" id="PF13847"/>
    </source>
</evidence>
<reference evidence="2 3" key="1">
    <citation type="journal article" date="2015" name="Nature">
        <title>rRNA introns, odd ribosomes, and small enigmatic genomes across a large radiation of phyla.</title>
        <authorList>
            <person name="Brown C.T."/>
            <person name="Hug L.A."/>
            <person name="Thomas B.C."/>
            <person name="Sharon I."/>
            <person name="Castelle C.J."/>
            <person name="Singh A."/>
            <person name="Wilkins M.J."/>
            <person name="Williams K.H."/>
            <person name="Banfield J.F."/>
        </authorList>
    </citation>
    <scope>NUCLEOTIDE SEQUENCE [LARGE SCALE GENOMIC DNA]</scope>
</reference>
<protein>
    <recommendedName>
        <fullName evidence="1">Methyltransferase domain-containing protein</fullName>
    </recommendedName>
</protein>